<dbReference type="Pfam" id="PF03609">
    <property type="entry name" value="EII-Sor"/>
    <property type="match status" value="1"/>
</dbReference>
<dbReference type="GO" id="GO:0009401">
    <property type="term" value="P:phosphoenolpyruvate-dependent sugar phosphotransferase system"/>
    <property type="evidence" value="ECO:0007669"/>
    <property type="project" value="UniProtKB-KW"/>
</dbReference>
<feature type="transmembrane region" description="Helical" evidence="9">
    <location>
        <begin position="209"/>
        <end position="239"/>
    </location>
</feature>
<protein>
    <submittedName>
        <fullName evidence="11">PTS system IIC component</fullName>
    </submittedName>
</protein>
<gene>
    <name evidence="10" type="ORF">A5880_001202</name>
    <name evidence="11" type="ORF">A5880_002235</name>
</gene>
<dbReference type="PROSITE" id="PS51106">
    <property type="entry name" value="PTS_EIIC_TYPE_4"/>
    <property type="match status" value="1"/>
</dbReference>
<comment type="subcellular location">
    <subcellularLocation>
        <location evidence="1">Cell membrane</location>
        <topology evidence="1">Multi-pass membrane protein</topology>
    </subcellularLocation>
</comment>
<feature type="transmembrane region" description="Helical" evidence="9">
    <location>
        <begin position="142"/>
        <end position="164"/>
    </location>
</feature>
<name>A0A242CCI1_9ENTE</name>
<keyword evidence="8 9" id="KW-0472">Membrane</keyword>
<dbReference type="EMBL" id="NGLE01000003">
    <property type="protein sequence ID" value="OTO07965.1"/>
    <property type="molecule type" value="Genomic_DNA"/>
</dbReference>
<evidence type="ECO:0000313" key="12">
    <source>
        <dbReference type="Proteomes" id="UP000195139"/>
    </source>
</evidence>
<dbReference type="InterPro" id="IPR004700">
    <property type="entry name" value="PTS_IIC_man"/>
</dbReference>
<reference evidence="10 12" key="2">
    <citation type="submission" date="2018-07" db="EMBL/GenBank/DDBJ databases">
        <title>The Genome Sequence of Enterococcus sp. DIV0659b.</title>
        <authorList>
            <consortium name="The Broad Institute Genomics Platform"/>
            <consortium name="The Broad Institute Genomic Center for Infectious Diseases"/>
            <person name="Earl A."/>
            <person name="Manson A."/>
            <person name="Schwartman J."/>
            <person name="Gilmore M."/>
            <person name="Abouelleil A."/>
            <person name="Cao P."/>
            <person name="Chapman S."/>
            <person name="Cusick C."/>
            <person name="Shea T."/>
            <person name="Young S."/>
            <person name="Neafsey D."/>
            <person name="Nusbaum C."/>
            <person name="Birren B."/>
        </authorList>
    </citation>
    <scope>NUCLEOTIDE SEQUENCE [LARGE SCALE GENOMIC DNA]</scope>
    <source>
        <strain evidence="10 12">4G2_DIV0659</strain>
    </source>
</reference>
<dbReference type="EMBL" id="NGLE02000001">
    <property type="protein sequence ID" value="MEI5993655.1"/>
    <property type="molecule type" value="Genomic_DNA"/>
</dbReference>
<keyword evidence="6 9" id="KW-0812">Transmembrane</keyword>
<feature type="transmembrane region" description="Helical" evidence="9">
    <location>
        <begin position="92"/>
        <end position="109"/>
    </location>
</feature>
<reference evidence="11" key="1">
    <citation type="submission" date="2017-05" db="EMBL/GenBank/DDBJ databases">
        <title>The Genome Sequence of Enterococcus sp. 4G2_DIV0659.</title>
        <authorList>
            <consortium name="The Broad Institute Genomics Platform"/>
            <consortium name="The Broad Institute Genomic Center for Infectious Diseases"/>
            <person name="Earl A."/>
            <person name="Manson A."/>
            <person name="Schwartman J."/>
            <person name="Gilmore M."/>
            <person name="Abouelleil A."/>
            <person name="Cao P."/>
            <person name="Chapman S."/>
            <person name="Cusick C."/>
            <person name="Shea T."/>
            <person name="Young S."/>
            <person name="Neafsey D."/>
            <person name="Nusbaum C."/>
            <person name="Birren B."/>
        </authorList>
    </citation>
    <scope>NUCLEOTIDE SEQUENCE [LARGE SCALE GENOMIC DNA]</scope>
    <source>
        <strain evidence="11">4G2_DIV0659</strain>
    </source>
</reference>
<dbReference type="PANTHER" id="PTHR32502">
    <property type="entry name" value="N-ACETYLGALACTOSAMINE PERMEASE II COMPONENT-RELATED"/>
    <property type="match status" value="1"/>
</dbReference>
<keyword evidence="7 9" id="KW-1133">Transmembrane helix</keyword>
<evidence type="ECO:0000256" key="6">
    <source>
        <dbReference type="ARBA" id="ARBA00022692"/>
    </source>
</evidence>
<keyword evidence="4" id="KW-0762">Sugar transport</keyword>
<evidence type="ECO:0000256" key="1">
    <source>
        <dbReference type="ARBA" id="ARBA00004651"/>
    </source>
</evidence>
<evidence type="ECO:0000256" key="5">
    <source>
        <dbReference type="ARBA" id="ARBA00022683"/>
    </source>
</evidence>
<dbReference type="RefSeq" id="WP_086331111.1">
    <property type="nucleotide sequence ID" value="NZ_NGLE02000001.1"/>
</dbReference>
<dbReference type="Proteomes" id="UP000195139">
    <property type="component" value="Unassembled WGS sequence"/>
</dbReference>
<keyword evidence="5" id="KW-0598">Phosphotransferase system</keyword>
<dbReference type="AlphaFoldDB" id="A0A242CCI1"/>
<evidence type="ECO:0000313" key="10">
    <source>
        <dbReference type="EMBL" id="MEI5993655.1"/>
    </source>
</evidence>
<accession>A0A242CCI1</accession>
<organism evidence="11">
    <name type="scientific">Candidatus Enterococcus mansonii</name>
    <dbReference type="NCBI Taxonomy" id="1834181"/>
    <lineage>
        <taxon>Bacteria</taxon>
        <taxon>Bacillati</taxon>
        <taxon>Bacillota</taxon>
        <taxon>Bacilli</taxon>
        <taxon>Lactobacillales</taxon>
        <taxon>Enterococcaceae</taxon>
        <taxon>Enterococcus</taxon>
    </lineage>
</organism>
<evidence type="ECO:0000256" key="4">
    <source>
        <dbReference type="ARBA" id="ARBA00022597"/>
    </source>
</evidence>
<evidence type="ECO:0000313" key="11">
    <source>
        <dbReference type="EMBL" id="OTO07965.1"/>
    </source>
</evidence>
<evidence type="ECO:0000256" key="2">
    <source>
        <dbReference type="ARBA" id="ARBA00022448"/>
    </source>
</evidence>
<dbReference type="STRING" id="1834181.A5880_002235"/>
<keyword evidence="3" id="KW-1003">Cell membrane</keyword>
<dbReference type="InterPro" id="IPR050303">
    <property type="entry name" value="GatZ_KbaZ_carbometab"/>
</dbReference>
<feature type="transmembrane region" description="Helical" evidence="9">
    <location>
        <begin position="184"/>
        <end position="202"/>
    </location>
</feature>
<keyword evidence="2" id="KW-0813">Transport</keyword>
<comment type="caution">
    <text evidence="11">The sequence shown here is derived from an EMBL/GenBank/DDBJ whole genome shotgun (WGS) entry which is preliminary data.</text>
</comment>
<sequence>MDITVGKIILMFLIALFAYMHSFFGSTMWNRPIVVAPLVGLALGDLESGLKLGATLELVFMGAFPVGASNPPDFVSGTIIATAYVIMSGKSIASAVLLAVPIATLVLLIDNLQMTFLLTHASHKADEYASKGDIKGVERTQILYGILNKVILALVVATGFALGVPAIEKILSFVPEFVTHGLDIAAGIIPAIGFAMLARMMLTKKVVPFLLLGFLLTAYLNVTVVGVALFGIAAVLLMLNMKENQMQQEVFVDDNEF</sequence>
<evidence type="ECO:0000256" key="9">
    <source>
        <dbReference type="SAM" id="Phobius"/>
    </source>
</evidence>
<dbReference type="GO" id="GO:0005886">
    <property type="term" value="C:plasma membrane"/>
    <property type="evidence" value="ECO:0007669"/>
    <property type="project" value="UniProtKB-SubCell"/>
</dbReference>
<proteinExistence type="predicted"/>
<keyword evidence="12" id="KW-1185">Reference proteome</keyword>
<dbReference type="OrthoDB" id="7058816at2"/>
<feature type="transmembrane region" description="Helical" evidence="9">
    <location>
        <begin position="9"/>
        <end position="29"/>
    </location>
</feature>
<evidence type="ECO:0000256" key="7">
    <source>
        <dbReference type="ARBA" id="ARBA00022989"/>
    </source>
</evidence>
<dbReference type="PANTHER" id="PTHR32502:SF8">
    <property type="entry name" value="N-ACETYLGALACTOSAMINE PERMEASE IIC COMPONENT 1"/>
    <property type="match status" value="1"/>
</dbReference>
<evidence type="ECO:0000256" key="3">
    <source>
        <dbReference type="ARBA" id="ARBA00022475"/>
    </source>
</evidence>
<evidence type="ECO:0000256" key="8">
    <source>
        <dbReference type="ARBA" id="ARBA00023136"/>
    </source>
</evidence>